<dbReference type="Gene3D" id="1.10.10.10">
    <property type="entry name" value="Winged helix-like DNA-binding domain superfamily/Winged helix DNA-binding domain"/>
    <property type="match status" value="1"/>
</dbReference>
<proteinExistence type="predicted"/>
<keyword evidence="2" id="KW-1185">Reference proteome</keyword>
<dbReference type="PROSITE" id="PS50995">
    <property type="entry name" value="HTH_MARR_2"/>
    <property type="match status" value="1"/>
</dbReference>
<dbReference type="GO" id="GO:0003700">
    <property type="term" value="F:DNA-binding transcription factor activity"/>
    <property type="evidence" value="ECO:0007669"/>
    <property type="project" value="InterPro"/>
</dbReference>
<evidence type="ECO:0000313" key="2">
    <source>
        <dbReference type="Proteomes" id="UP000627573"/>
    </source>
</evidence>
<dbReference type="EMBL" id="JAECSB010000031">
    <property type="protein sequence ID" value="MBH5142947.1"/>
    <property type="molecule type" value="Genomic_DNA"/>
</dbReference>
<dbReference type="Proteomes" id="UP000627573">
    <property type="component" value="Unassembled WGS sequence"/>
</dbReference>
<organism evidence="1 2">
    <name type="scientific">Rhodococcus erythropolis</name>
    <name type="common">Arthrobacter picolinophilus</name>
    <dbReference type="NCBI Taxonomy" id="1833"/>
    <lineage>
        <taxon>Bacteria</taxon>
        <taxon>Bacillati</taxon>
        <taxon>Actinomycetota</taxon>
        <taxon>Actinomycetes</taxon>
        <taxon>Mycobacteriales</taxon>
        <taxon>Nocardiaceae</taxon>
        <taxon>Rhodococcus</taxon>
        <taxon>Rhodococcus erythropolis group</taxon>
    </lineage>
</organism>
<reference evidence="1 2" key="1">
    <citation type="submission" date="2020-12" db="EMBL/GenBank/DDBJ databases">
        <title>Draft genome sequence of furan degrading bacterial strain FUR100.</title>
        <authorList>
            <person name="Woiski C."/>
        </authorList>
    </citation>
    <scope>NUCLEOTIDE SEQUENCE [LARGE SCALE GENOMIC DNA]</scope>
    <source>
        <strain evidence="1 2">FUR100</strain>
    </source>
</reference>
<dbReference type="InterPro" id="IPR036390">
    <property type="entry name" value="WH_DNA-bd_sf"/>
</dbReference>
<protein>
    <submittedName>
        <fullName evidence="1">MarR family transcriptional regulator</fullName>
    </submittedName>
</protein>
<sequence length="184" mass="19680">MRCAVVGDYNPDDAVDAVALAWLRERPGTPVEGIGIVTRLWMCAKLLGEDRRRVLASAGADTATLDLLSVLRRSGEPYQLTTRQITEQTGVTAGAISQRLARAENAGLVERSSAAQGSRLVLVTLTAAGHELVEQLVDRVLGREAELTSILTEQQQAELTELLRVFLDGLRGELGDPGVAHVGA</sequence>
<name>A0A0C3A649_RHOER</name>
<comment type="caution">
    <text evidence="1">The sequence shown here is derived from an EMBL/GenBank/DDBJ whole genome shotgun (WGS) entry which is preliminary data.</text>
</comment>
<evidence type="ECO:0000313" key="1">
    <source>
        <dbReference type="EMBL" id="MBH5142947.1"/>
    </source>
</evidence>
<dbReference type="GO" id="GO:0006950">
    <property type="term" value="P:response to stress"/>
    <property type="evidence" value="ECO:0007669"/>
    <property type="project" value="TreeGrafter"/>
</dbReference>
<dbReference type="PRINTS" id="PR00598">
    <property type="entry name" value="HTHMARR"/>
</dbReference>
<dbReference type="InterPro" id="IPR000835">
    <property type="entry name" value="HTH_MarR-typ"/>
</dbReference>
<accession>A0A0C3A649</accession>
<dbReference type="PANTHER" id="PTHR33164:SF104">
    <property type="entry name" value="TRANSCRIPTIONAL REGULATORY PROTEIN"/>
    <property type="match status" value="1"/>
</dbReference>
<gene>
    <name evidence="1" type="ORF">I3517_09995</name>
</gene>
<dbReference type="AlphaFoldDB" id="A0A0C3A649"/>
<dbReference type="Pfam" id="PF12802">
    <property type="entry name" value="MarR_2"/>
    <property type="match status" value="1"/>
</dbReference>
<dbReference type="InterPro" id="IPR036388">
    <property type="entry name" value="WH-like_DNA-bd_sf"/>
</dbReference>
<dbReference type="SUPFAM" id="SSF46785">
    <property type="entry name" value="Winged helix' DNA-binding domain"/>
    <property type="match status" value="1"/>
</dbReference>
<dbReference type="OMA" id="EIVTPIW"/>
<dbReference type="InterPro" id="IPR039422">
    <property type="entry name" value="MarR/SlyA-like"/>
</dbReference>
<dbReference type="PANTHER" id="PTHR33164">
    <property type="entry name" value="TRANSCRIPTIONAL REGULATOR, MARR FAMILY"/>
    <property type="match status" value="1"/>
</dbReference>
<dbReference type="SMART" id="SM00347">
    <property type="entry name" value="HTH_MARR"/>
    <property type="match status" value="1"/>
</dbReference>